<dbReference type="EMBL" id="BAAFGK010000004">
    <property type="protein sequence ID" value="GAB0058227.1"/>
    <property type="molecule type" value="Genomic_DNA"/>
</dbReference>
<keyword evidence="2" id="KW-0808">Transferase</keyword>
<evidence type="ECO:0000259" key="1">
    <source>
        <dbReference type="Pfam" id="PF18297"/>
    </source>
</evidence>
<dbReference type="Pfam" id="PF03054">
    <property type="entry name" value="tRNA_Me_trans"/>
    <property type="match status" value="1"/>
</dbReference>
<evidence type="ECO:0000313" key="2">
    <source>
        <dbReference type="EMBL" id="GAB0058227.1"/>
    </source>
</evidence>
<dbReference type="Proteomes" id="UP001628193">
    <property type="component" value="Unassembled WGS sequence"/>
</dbReference>
<dbReference type="RefSeq" id="WP_420905906.1">
    <property type="nucleotide sequence ID" value="NZ_BAAFGK010000004.1"/>
</dbReference>
<dbReference type="SUPFAM" id="SSF52402">
    <property type="entry name" value="Adenine nucleotide alpha hydrolases-like"/>
    <property type="match status" value="1"/>
</dbReference>
<dbReference type="PANTHER" id="PTHR11933:SF6">
    <property type="entry name" value="THIL AANH DOMAIN-CONTAINING PROTEIN"/>
    <property type="match status" value="1"/>
</dbReference>
<sequence>MNTPDDEIRTEPRPEPLRALGLLSGGLDSTLAARLLMDQGIEVECVNFHTGFCIQSHTGALRNPKPGAAPPRHDALHAAGNLGIRLHLVDIAEDYVRIVTDPKHGYGKNLNPCLDCKIFMVQKAFEMMRTMGFHFLFTGEVLGQRPMSQRRDTFPVIDRESGAGGWLLRPLTALRMPLTEPEKRGWVDRSRLMGFSGRNRKPQMALAKQLGIVEYPSPAGGCCFLTDENYARKLRDLWEYRGTRAYAMEDILLLKAGRHLRPAPHYKLVIGRDDSENHFLSGFVEGRILIKARDIPGPLTLVEGMPEAEDLRLACRLAARFGKAREMPEVAMVVETQGRREIYQVAPLPAHEIDEAWYV</sequence>
<dbReference type="Pfam" id="PF18297">
    <property type="entry name" value="NFACT-R_2"/>
    <property type="match status" value="1"/>
</dbReference>
<dbReference type="EC" id="2.8.1.4" evidence="2"/>
<keyword evidence="3" id="KW-1185">Reference proteome</keyword>
<gene>
    <name evidence="2" type="primary">thiI</name>
    <name evidence="2" type="ORF">SIID45300_02573</name>
</gene>
<feature type="domain" description="NFACT protein RNA binding" evidence="1">
    <location>
        <begin position="257"/>
        <end position="358"/>
    </location>
</feature>
<dbReference type="GO" id="GO:0140741">
    <property type="term" value="F:tRNA-uracil-4 sulfurtransferase activity"/>
    <property type="evidence" value="ECO:0007669"/>
    <property type="project" value="UniProtKB-EC"/>
</dbReference>
<proteinExistence type="predicted"/>
<reference evidence="2 3" key="1">
    <citation type="submission" date="2024-05" db="EMBL/GenBank/DDBJ databases">
        <authorList>
            <consortium name="Candidatus Magnetaquicoccaceae bacterium FCR-1 genome sequencing consortium"/>
            <person name="Shimoshige H."/>
            <person name="Shimamura S."/>
            <person name="Taoka A."/>
            <person name="Kobayashi H."/>
            <person name="Maekawa T."/>
        </authorList>
    </citation>
    <scope>NUCLEOTIDE SEQUENCE [LARGE SCALE GENOMIC DNA]</scope>
    <source>
        <strain evidence="2 3">FCR-1</strain>
    </source>
</reference>
<comment type="caution">
    <text evidence="2">The sequence shown here is derived from an EMBL/GenBank/DDBJ whole genome shotgun (WGS) entry which is preliminary data.</text>
</comment>
<dbReference type="Gene3D" id="3.40.50.620">
    <property type="entry name" value="HUPs"/>
    <property type="match status" value="1"/>
</dbReference>
<dbReference type="InterPro" id="IPR014729">
    <property type="entry name" value="Rossmann-like_a/b/a_fold"/>
</dbReference>
<dbReference type="PANTHER" id="PTHR11933">
    <property type="entry name" value="TRNA 5-METHYLAMINOMETHYL-2-THIOURIDYLATE -METHYLTRANSFERASE"/>
    <property type="match status" value="1"/>
</dbReference>
<protein>
    <submittedName>
        <fullName evidence="2">tRNA sulfurtransferase</fullName>
        <ecNumber evidence="2">2.8.1.4</ecNumber>
    </submittedName>
</protein>
<name>A0ABQ0CBG3_9PROT</name>
<accession>A0ABQ0CBG3</accession>
<organism evidence="2 3">
    <name type="scientific">Candidatus Magnetaquiglobus chichijimensis</name>
    <dbReference type="NCBI Taxonomy" id="3141448"/>
    <lineage>
        <taxon>Bacteria</taxon>
        <taxon>Pseudomonadati</taxon>
        <taxon>Pseudomonadota</taxon>
        <taxon>Magnetococcia</taxon>
        <taxon>Magnetococcales</taxon>
        <taxon>Candidatus Magnetaquicoccaceae</taxon>
        <taxon>Candidatus Magnetaquiglobus</taxon>
    </lineage>
</organism>
<dbReference type="InterPro" id="IPR059101">
    <property type="entry name" value="NFACT-R_2"/>
</dbReference>
<reference evidence="2 3" key="2">
    <citation type="submission" date="2024-09" db="EMBL/GenBank/DDBJ databases">
        <title>Draft genome sequence of Candidatus Magnetaquicoccaceae bacterium FCR-1.</title>
        <authorList>
            <person name="Shimoshige H."/>
            <person name="Shimamura S."/>
            <person name="Taoka A."/>
            <person name="Kobayashi H."/>
            <person name="Maekawa T."/>
        </authorList>
    </citation>
    <scope>NUCLEOTIDE SEQUENCE [LARGE SCALE GENOMIC DNA]</scope>
    <source>
        <strain evidence="2 3">FCR-1</strain>
    </source>
</reference>
<evidence type="ECO:0000313" key="3">
    <source>
        <dbReference type="Proteomes" id="UP001628193"/>
    </source>
</evidence>